<feature type="DNA-binding region" description="H-T-H motif" evidence="4">
    <location>
        <begin position="31"/>
        <end position="50"/>
    </location>
</feature>
<dbReference type="Proteomes" id="UP000607645">
    <property type="component" value="Unassembled WGS sequence"/>
</dbReference>
<dbReference type="EMBL" id="JACOPQ010000003">
    <property type="protein sequence ID" value="MBC5736465.1"/>
    <property type="molecule type" value="Genomic_DNA"/>
</dbReference>
<dbReference type="Gene3D" id="1.10.10.60">
    <property type="entry name" value="Homeodomain-like"/>
    <property type="match status" value="1"/>
</dbReference>
<gene>
    <name evidence="6" type="ORF">H8S62_05525</name>
</gene>
<sequence length="266" mass="30165">MTNAMRKLELRERIQAAAKTVFLEKGYAETKINDIAKAADISPSTIYLYFSGKKDLFSSLNIQQAADIRPEFERKREEICRTALHIFGQEGFERTTMDAIAVQVGLSKAALYQYCDSKEDLFLQVLRYYVAGGIRVPDGSRSDDDDWRAYLRVVAKGCLSGARKPDRNAFLGTVIRDSNKFPAFGAAYYQYSYQAARKNIVRFLTIQQERGLIRPGANLRDCMDVFMGSLMSYVVMYHIIGGVECDVDEDTYINQTVDIFVRALKA</sequence>
<dbReference type="InterPro" id="IPR009057">
    <property type="entry name" value="Homeodomain-like_sf"/>
</dbReference>
<evidence type="ECO:0000256" key="4">
    <source>
        <dbReference type="PROSITE-ProRule" id="PRU00335"/>
    </source>
</evidence>
<dbReference type="AlphaFoldDB" id="A0A8J6JKF3"/>
<keyword evidence="3" id="KW-0804">Transcription</keyword>
<keyword evidence="7" id="KW-1185">Reference proteome</keyword>
<evidence type="ECO:0000313" key="6">
    <source>
        <dbReference type="EMBL" id="MBC5736465.1"/>
    </source>
</evidence>
<accession>A0A8J6JKF3</accession>
<name>A0A8J6JKF3_9FIRM</name>
<keyword evidence="1" id="KW-0805">Transcription regulation</keyword>
<keyword evidence="2 4" id="KW-0238">DNA-binding</keyword>
<dbReference type="PRINTS" id="PR00455">
    <property type="entry name" value="HTHTETR"/>
</dbReference>
<reference evidence="6" key="1">
    <citation type="submission" date="2020-08" db="EMBL/GenBank/DDBJ databases">
        <title>Genome public.</title>
        <authorList>
            <person name="Liu C."/>
            <person name="Sun Q."/>
        </authorList>
    </citation>
    <scope>NUCLEOTIDE SEQUENCE</scope>
    <source>
        <strain evidence="6">NSJ-52</strain>
    </source>
</reference>
<dbReference type="PANTHER" id="PTHR30055">
    <property type="entry name" value="HTH-TYPE TRANSCRIPTIONAL REGULATOR RUTR"/>
    <property type="match status" value="1"/>
</dbReference>
<dbReference type="PANTHER" id="PTHR30055:SF234">
    <property type="entry name" value="HTH-TYPE TRANSCRIPTIONAL REGULATOR BETI"/>
    <property type="match status" value="1"/>
</dbReference>
<evidence type="ECO:0000256" key="2">
    <source>
        <dbReference type="ARBA" id="ARBA00023125"/>
    </source>
</evidence>
<evidence type="ECO:0000256" key="3">
    <source>
        <dbReference type="ARBA" id="ARBA00023163"/>
    </source>
</evidence>
<feature type="domain" description="HTH tetR-type" evidence="5">
    <location>
        <begin position="8"/>
        <end position="68"/>
    </location>
</feature>
<dbReference type="Gene3D" id="1.10.357.10">
    <property type="entry name" value="Tetracycline Repressor, domain 2"/>
    <property type="match status" value="2"/>
</dbReference>
<protein>
    <submittedName>
        <fullName evidence="6">TetR/AcrR family transcriptional regulator</fullName>
    </submittedName>
</protein>
<feature type="domain" description="HTH tetR-type" evidence="5">
    <location>
        <begin position="73"/>
        <end position="133"/>
    </location>
</feature>
<dbReference type="SUPFAM" id="SSF46689">
    <property type="entry name" value="Homeodomain-like"/>
    <property type="match status" value="2"/>
</dbReference>
<dbReference type="RefSeq" id="WP_155148124.1">
    <property type="nucleotide sequence ID" value="NZ_JACOPQ010000003.1"/>
</dbReference>
<dbReference type="GO" id="GO:0003700">
    <property type="term" value="F:DNA-binding transcription factor activity"/>
    <property type="evidence" value="ECO:0007669"/>
    <property type="project" value="TreeGrafter"/>
</dbReference>
<dbReference type="PROSITE" id="PS50977">
    <property type="entry name" value="HTH_TETR_2"/>
    <property type="match status" value="2"/>
</dbReference>
<dbReference type="InterPro" id="IPR001647">
    <property type="entry name" value="HTH_TetR"/>
</dbReference>
<proteinExistence type="predicted"/>
<evidence type="ECO:0000259" key="5">
    <source>
        <dbReference type="PROSITE" id="PS50977"/>
    </source>
</evidence>
<evidence type="ECO:0000313" key="7">
    <source>
        <dbReference type="Proteomes" id="UP000607645"/>
    </source>
</evidence>
<feature type="DNA-binding region" description="H-T-H motif" evidence="4">
    <location>
        <begin position="96"/>
        <end position="115"/>
    </location>
</feature>
<dbReference type="SUPFAM" id="SSF48498">
    <property type="entry name" value="Tetracyclin repressor-like, C-terminal domain"/>
    <property type="match status" value="1"/>
</dbReference>
<organism evidence="6 7">
    <name type="scientific">Lawsonibacter faecis</name>
    <dbReference type="NCBI Taxonomy" id="2763052"/>
    <lineage>
        <taxon>Bacteria</taxon>
        <taxon>Bacillati</taxon>
        <taxon>Bacillota</taxon>
        <taxon>Clostridia</taxon>
        <taxon>Eubacteriales</taxon>
        <taxon>Oscillospiraceae</taxon>
        <taxon>Lawsonibacter</taxon>
    </lineage>
</organism>
<comment type="caution">
    <text evidence="6">The sequence shown here is derived from an EMBL/GenBank/DDBJ whole genome shotgun (WGS) entry which is preliminary data.</text>
</comment>
<dbReference type="GO" id="GO:0000976">
    <property type="term" value="F:transcription cis-regulatory region binding"/>
    <property type="evidence" value="ECO:0007669"/>
    <property type="project" value="TreeGrafter"/>
</dbReference>
<dbReference type="InterPro" id="IPR036271">
    <property type="entry name" value="Tet_transcr_reg_TetR-rel_C_sf"/>
</dbReference>
<dbReference type="Pfam" id="PF00440">
    <property type="entry name" value="TetR_N"/>
    <property type="match status" value="2"/>
</dbReference>
<dbReference type="InterPro" id="IPR050109">
    <property type="entry name" value="HTH-type_TetR-like_transc_reg"/>
</dbReference>
<evidence type="ECO:0000256" key="1">
    <source>
        <dbReference type="ARBA" id="ARBA00023015"/>
    </source>
</evidence>